<protein>
    <submittedName>
        <fullName evidence="6">NAD-dependent epimerase/dehydratase family protein</fullName>
    </submittedName>
</protein>
<organism evidence="6 7">
    <name type="scientific">Terriglobus aquaticus</name>
    <dbReference type="NCBI Taxonomy" id="940139"/>
    <lineage>
        <taxon>Bacteria</taxon>
        <taxon>Pseudomonadati</taxon>
        <taxon>Acidobacteriota</taxon>
        <taxon>Terriglobia</taxon>
        <taxon>Terriglobales</taxon>
        <taxon>Acidobacteriaceae</taxon>
        <taxon>Terriglobus</taxon>
    </lineage>
</organism>
<dbReference type="EMBL" id="JBJYXY010000001">
    <property type="protein sequence ID" value="MFN2975507.1"/>
    <property type="molecule type" value="Genomic_DNA"/>
</dbReference>
<evidence type="ECO:0000259" key="5">
    <source>
        <dbReference type="Pfam" id="PF01370"/>
    </source>
</evidence>
<keyword evidence="4" id="KW-0456">Lyase</keyword>
<comment type="cofactor">
    <cofactor evidence="1">
        <name>NAD(+)</name>
        <dbReference type="ChEBI" id="CHEBI:57540"/>
    </cofactor>
</comment>
<feature type="domain" description="NAD-dependent epimerase/dehydratase" evidence="5">
    <location>
        <begin position="37"/>
        <end position="283"/>
    </location>
</feature>
<name>A0ABW9KI83_9BACT</name>
<dbReference type="RefSeq" id="WP_263412969.1">
    <property type="nucleotide sequence ID" value="NZ_BAABBH010000001.1"/>
</dbReference>
<dbReference type="InterPro" id="IPR001509">
    <property type="entry name" value="Epimerase_deHydtase"/>
</dbReference>
<keyword evidence="2" id="KW-0210">Decarboxylase</keyword>
<sequence>MSGAGSGTVARPIAHADLRAVLEQTRDLWEQARGERILITGGTGFLGSWLLESFVWVRRELELDTRVTALSRRPDAFRAKMPHLFSGDCGIDLVAGDVRDFAFPEGEHKYLIAAATEASAKQLAEEPQEMWSTILAGMQRTVEFARTHGTKRMLQTSSGAVYGRQPSDVVNLPEEYAGAPDSMTVKSVYGEGKRVSELLGALAEREYGVEHVSARIFALGGPHLPLDSHFALGNFIRDAMRGGPIILEGDGTPTRSYLYAGDAVAWMWRMLFQAPSGRAYNLGSPESLNLRQVAEAVRDVLAPGAAVEVRQQAAAGAPVSRYVPSVERAERELGLRVTVDLRETIQRTAGWYGWKRA</sequence>
<dbReference type="PANTHER" id="PTHR43078">
    <property type="entry name" value="UDP-GLUCURONIC ACID DECARBOXYLASE-RELATED"/>
    <property type="match status" value="1"/>
</dbReference>
<dbReference type="Pfam" id="PF01370">
    <property type="entry name" value="Epimerase"/>
    <property type="match status" value="1"/>
</dbReference>
<comment type="caution">
    <text evidence="6">The sequence shown here is derived from an EMBL/GenBank/DDBJ whole genome shotgun (WGS) entry which is preliminary data.</text>
</comment>
<dbReference type="InterPro" id="IPR044516">
    <property type="entry name" value="UXS-like"/>
</dbReference>
<accession>A0ABW9KI83</accession>
<evidence type="ECO:0000256" key="1">
    <source>
        <dbReference type="ARBA" id="ARBA00001911"/>
    </source>
</evidence>
<reference evidence="6 7" key="1">
    <citation type="submission" date="2024-12" db="EMBL/GenBank/DDBJ databases">
        <authorList>
            <person name="Lee Y."/>
        </authorList>
    </citation>
    <scope>NUCLEOTIDE SEQUENCE [LARGE SCALE GENOMIC DNA]</scope>
    <source>
        <strain evidence="6 7">03SUJ4</strain>
    </source>
</reference>
<keyword evidence="7" id="KW-1185">Reference proteome</keyword>
<dbReference type="PANTHER" id="PTHR43078:SF6">
    <property type="entry name" value="UDP-GLUCURONIC ACID DECARBOXYLASE 1"/>
    <property type="match status" value="1"/>
</dbReference>
<dbReference type="Proteomes" id="UP001634747">
    <property type="component" value="Unassembled WGS sequence"/>
</dbReference>
<evidence type="ECO:0000256" key="3">
    <source>
        <dbReference type="ARBA" id="ARBA00023027"/>
    </source>
</evidence>
<dbReference type="Gene3D" id="3.40.50.720">
    <property type="entry name" value="NAD(P)-binding Rossmann-like Domain"/>
    <property type="match status" value="1"/>
</dbReference>
<proteinExistence type="predicted"/>
<evidence type="ECO:0000256" key="4">
    <source>
        <dbReference type="ARBA" id="ARBA00023239"/>
    </source>
</evidence>
<keyword evidence="3" id="KW-0520">NAD</keyword>
<evidence type="ECO:0000313" key="6">
    <source>
        <dbReference type="EMBL" id="MFN2975507.1"/>
    </source>
</evidence>
<dbReference type="SUPFAM" id="SSF51735">
    <property type="entry name" value="NAD(P)-binding Rossmann-fold domains"/>
    <property type="match status" value="1"/>
</dbReference>
<evidence type="ECO:0000256" key="2">
    <source>
        <dbReference type="ARBA" id="ARBA00022793"/>
    </source>
</evidence>
<dbReference type="InterPro" id="IPR036291">
    <property type="entry name" value="NAD(P)-bd_dom_sf"/>
</dbReference>
<gene>
    <name evidence="6" type="ORF">ACK2TP_07010</name>
</gene>
<evidence type="ECO:0000313" key="7">
    <source>
        <dbReference type="Proteomes" id="UP001634747"/>
    </source>
</evidence>